<protein>
    <submittedName>
        <fullName evidence="3">Ty3-gypsy retrotransposon protein</fullName>
    </submittedName>
</protein>
<evidence type="ECO:0000256" key="2">
    <source>
        <dbReference type="SAM" id="MobiDB-lite"/>
    </source>
</evidence>
<feature type="coiled-coil region" evidence="1">
    <location>
        <begin position="67"/>
        <end position="101"/>
    </location>
</feature>
<feature type="region of interest" description="Disordered" evidence="2">
    <location>
        <begin position="336"/>
        <end position="356"/>
    </location>
</feature>
<dbReference type="PANTHER" id="PTHR33437:SF2">
    <property type="entry name" value="OS06G0361200 PROTEIN"/>
    <property type="match status" value="1"/>
</dbReference>
<organism evidence="3 4">
    <name type="scientific">Cucumis melo var. makuwa</name>
    <name type="common">Oriental melon</name>
    <dbReference type="NCBI Taxonomy" id="1194695"/>
    <lineage>
        <taxon>Eukaryota</taxon>
        <taxon>Viridiplantae</taxon>
        <taxon>Streptophyta</taxon>
        <taxon>Embryophyta</taxon>
        <taxon>Tracheophyta</taxon>
        <taxon>Spermatophyta</taxon>
        <taxon>Magnoliopsida</taxon>
        <taxon>eudicotyledons</taxon>
        <taxon>Gunneridae</taxon>
        <taxon>Pentapetalae</taxon>
        <taxon>rosids</taxon>
        <taxon>fabids</taxon>
        <taxon>Cucurbitales</taxon>
        <taxon>Cucurbitaceae</taxon>
        <taxon>Benincaseae</taxon>
        <taxon>Cucumis</taxon>
    </lineage>
</organism>
<name>A0A5A7URB6_CUCMM</name>
<evidence type="ECO:0000313" key="4">
    <source>
        <dbReference type="Proteomes" id="UP000321393"/>
    </source>
</evidence>
<keyword evidence="1" id="KW-0175">Coiled coil</keyword>
<evidence type="ECO:0000313" key="3">
    <source>
        <dbReference type="EMBL" id="KAA0057664.1"/>
    </source>
</evidence>
<sequence length="516" mass="58564">MASKKDQESNVAQSILKQLMESSKARIVLKENPLYDKFNYASSKSKKEAHSNVMPVMMTDIMAEAAMAETERKVNFLMKVVEEQDHEITTLREQMQTHEIAESSQTLVVKAIDKGKNVVQENQPQQQSVFVPSLSVQKLQDMIANSIRAQYGGPLQTTLMYSKPYTKRIDNSRMPLGYQPEKFQQFDGKSNPKQHIAHFVETCENAESRGDQLVRKFVRSLKGNAFKCRGTKDFSVSEVRKDKKETKSVENVVKSTVKESMVVNTTPLKFLKRKEGRAEKKDDGSERRRMTLKERQEKVYPFPDSDISNMLKQLLEKQLIQLPECKRPVQAGKVDDSNYYRARPGGGSPNKPCCSNDSVRGSFAKIDFWAKEKLGPTRNLRACSDAKFYLKNDNSTEVVPLEIPLVNEEDNLQQKSFASREPHKSTRTFHSGKGEVSTSTIKSMILMDEKTSNPPILRYVPLSRRKKGESLFVESAQGLKVGDIEVLKETFTTQLTKITKQEIKIDLIEQACLKGG</sequence>
<comment type="caution">
    <text evidence="3">The sequence shown here is derived from an EMBL/GenBank/DDBJ whole genome shotgun (WGS) entry which is preliminary data.</text>
</comment>
<reference evidence="3 4" key="1">
    <citation type="submission" date="2019-08" db="EMBL/GenBank/DDBJ databases">
        <title>Draft genome sequences of two oriental melons (Cucumis melo L. var makuwa).</title>
        <authorList>
            <person name="Kwon S.-Y."/>
        </authorList>
    </citation>
    <scope>NUCLEOTIDE SEQUENCE [LARGE SCALE GENOMIC DNA]</scope>
    <source>
        <strain evidence="4">cv. SW 3</strain>
        <tissue evidence="3">Leaf</tissue>
    </source>
</reference>
<dbReference type="Proteomes" id="UP000321393">
    <property type="component" value="Unassembled WGS sequence"/>
</dbReference>
<dbReference type="PANTHER" id="PTHR33437">
    <property type="entry name" value="OS06G0361200 PROTEIN"/>
    <property type="match status" value="1"/>
</dbReference>
<dbReference type="AlphaFoldDB" id="A0A5A7URB6"/>
<evidence type="ECO:0000256" key="1">
    <source>
        <dbReference type="SAM" id="Coils"/>
    </source>
</evidence>
<gene>
    <name evidence="3" type="ORF">E6C27_scaffold126G00070</name>
</gene>
<accession>A0A5A7URB6</accession>
<dbReference type="EMBL" id="SSTE01006881">
    <property type="protein sequence ID" value="KAA0057664.1"/>
    <property type="molecule type" value="Genomic_DNA"/>
</dbReference>
<proteinExistence type="predicted"/>